<comment type="similarity">
    <text evidence="2 6">Belongs to the iron/ascorbate-dependent oxidoreductase family.</text>
</comment>
<dbReference type="Pfam" id="PF03171">
    <property type="entry name" value="2OG-FeII_Oxy"/>
    <property type="match status" value="1"/>
</dbReference>
<keyword evidence="3 6" id="KW-0479">Metal-binding</keyword>
<name>A0AAW1XZ78_RUBAR</name>
<dbReference type="Proteomes" id="UP001457282">
    <property type="component" value="Unassembled WGS sequence"/>
</dbReference>
<keyword evidence="5 6" id="KW-0408">Iron</keyword>
<dbReference type="SUPFAM" id="SSF51197">
    <property type="entry name" value="Clavaminate synthase-like"/>
    <property type="match status" value="1"/>
</dbReference>
<dbReference type="InterPro" id="IPR026992">
    <property type="entry name" value="DIOX_N"/>
</dbReference>
<evidence type="ECO:0000256" key="2">
    <source>
        <dbReference type="ARBA" id="ARBA00008056"/>
    </source>
</evidence>
<keyword evidence="4 6" id="KW-0560">Oxidoreductase</keyword>
<reference evidence="8 9" key="1">
    <citation type="journal article" date="2023" name="G3 (Bethesda)">
        <title>A chromosome-length genome assembly and annotation of blackberry (Rubus argutus, cv. 'Hillquist').</title>
        <authorList>
            <person name="Bruna T."/>
            <person name="Aryal R."/>
            <person name="Dudchenko O."/>
            <person name="Sargent D.J."/>
            <person name="Mead D."/>
            <person name="Buti M."/>
            <person name="Cavallini A."/>
            <person name="Hytonen T."/>
            <person name="Andres J."/>
            <person name="Pham M."/>
            <person name="Weisz D."/>
            <person name="Mascagni F."/>
            <person name="Usai G."/>
            <person name="Natali L."/>
            <person name="Bassil N."/>
            <person name="Fernandez G.E."/>
            <person name="Lomsadze A."/>
            <person name="Armour M."/>
            <person name="Olukolu B."/>
            <person name="Poorten T."/>
            <person name="Britton C."/>
            <person name="Davik J."/>
            <person name="Ashrafi H."/>
            <person name="Aiden E.L."/>
            <person name="Borodovsky M."/>
            <person name="Worthington M."/>
        </authorList>
    </citation>
    <scope>NUCLEOTIDE SEQUENCE [LARGE SCALE GENOMIC DNA]</scope>
    <source>
        <strain evidence="8">PI 553951</strain>
    </source>
</reference>
<proteinExistence type="inferred from homology"/>
<evidence type="ECO:0000313" key="9">
    <source>
        <dbReference type="Proteomes" id="UP001457282"/>
    </source>
</evidence>
<sequence>MVTGKSIDQDCLQQLKAWDESKVGVKGITKVPSIFVRPKKDPSVAGNHKISGLSSIPVVDLADNANMREEVIDGVRRAAESYGFFQVVNHGIPKRVMEEMIEATRGFHELPREVKAEYYGWEMVRKVKYFTSNNMYELMYADWRDSLQCNLSVEHFDPQEIPYVCRDITMEYSKHAHKLGVTLLELLSEALGLKPDHLINLDCEKGHMILGHYYPPCPEPELTMGASQHTGPNFLTVLLQDQIGGLQILHQNQWIDVTPVPGALIINIGDLLQLISNSKFVSVKHRVLAKKEGPRISVAFFFVHLSHENSARLYEPIKELTSEENPPIYRGTTVKDYFNGYYAKNGNTNGVSGLEYLKL</sequence>
<dbReference type="PANTHER" id="PTHR10209">
    <property type="entry name" value="OXIDOREDUCTASE, 2OG-FE II OXYGENASE FAMILY PROTEIN"/>
    <property type="match status" value="1"/>
</dbReference>
<dbReference type="InterPro" id="IPR044861">
    <property type="entry name" value="IPNS-like_FE2OG_OXY"/>
</dbReference>
<keyword evidence="9" id="KW-1185">Reference proteome</keyword>
<comment type="cofactor">
    <cofactor evidence="1">
        <name>Fe cation</name>
        <dbReference type="ChEBI" id="CHEBI:24875"/>
    </cofactor>
</comment>
<dbReference type="GO" id="GO:0051213">
    <property type="term" value="F:dioxygenase activity"/>
    <property type="evidence" value="ECO:0007669"/>
    <property type="project" value="UniProtKB-ARBA"/>
</dbReference>
<evidence type="ECO:0000256" key="5">
    <source>
        <dbReference type="ARBA" id="ARBA00023004"/>
    </source>
</evidence>
<evidence type="ECO:0000256" key="4">
    <source>
        <dbReference type="ARBA" id="ARBA00023002"/>
    </source>
</evidence>
<dbReference type="Gene3D" id="2.60.120.330">
    <property type="entry name" value="B-lactam Antibiotic, Isopenicillin N Synthase, Chain"/>
    <property type="match status" value="1"/>
</dbReference>
<comment type="caution">
    <text evidence="8">The sequence shown here is derived from an EMBL/GenBank/DDBJ whole genome shotgun (WGS) entry which is preliminary data.</text>
</comment>
<evidence type="ECO:0000256" key="3">
    <source>
        <dbReference type="ARBA" id="ARBA00022723"/>
    </source>
</evidence>
<evidence type="ECO:0000256" key="1">
    <source>
        <dbReference type="ARBA" id="ARBA00001962"/>
    </source>
</evidence>
<evidence type="ECO:0000313" key="8">
    <source>
        <dbReference type="EMBL" id="KAK9941561.1"/>
    </source>
</evidence>
<dbReference type="PANTHER" id="PTHR10209:SF776">
    <property type="entry name" value="2OG-FE(II) OXYGENASE FAMILY OXIDOREDUCTASE"/>
    <property type="match status" value="1"/>
</dbReference>
<dbReference type="GO" id="GO:0046872">
    <property type="term" value="F:metal ion binding"/>
    <property type="evidence" value="ECO:0007669"/>
    <property type="project" value="UniProtKB-KW"/>
</dbReference>
<organism evidence="8 9">
    <name type="scientific">Rubus argutus</name>
    <name type="common">Southern blackberry</name>
    <dbReference type="NCBI Taxonomy" id="59490"/>
    <lineage>
        <taxon>Eukaryota</taxon>
        <taxon>Viridiplantae</taxon>
        <taxon>Streptophyta</taxon>
        <taxon>Embryophyta</taxon>
        <taxon>Tracheophyta</taxon>
        <taxon>Spermatophyta</taxon>
        <taxon>Magnoliopsida</taxon>
        <taxon>eudicotyledons</taxon>
        <taxon>Gunneridae</taxon>
        <taxon>Pentapetalae</taxon>
        <taxon>rosids</taxon>
        <taxon>fabids</taxon>
        <taxon>Rosales</taxon>
        <taxon>Rosaceae</taxon>
        <taxon>Rosoideae</taxon>
        <taxon>Rosoideae incertae sedis</taxon>
        <taxon>Rubus</taxon>
    </lineage>
</organism>
<evidence type="ECO:0000256" key="6">
    <source>
        <dbReference type="RuleBase" id="RU003682"/>
    </source>
</evidence>
<dbReference type="EMBL" id="JBEDUW010000002">
    <property type="protein sequence ID" value="KAK9941561.1"/>
    <property type="molecule type" value="Genomic_DNA"/>
</dbReference>
<dbReference type="InterPro" id="IPR005123">
    <property type="entry name" value="Oxoglu/Fe-dep_dioxygenase_dom"/>
</dbReference>
<gene>
    <name evidence="8" type="ORF">M0R45_007264</name>
</gene>
<dbReference type="PROSITE" id="PS51471">
    <property type="entry name" value="FE2OG_OXY"/>
    <property type="match status" value="1"/>
</dbReference>
<dbReference type="FunFam" id="2.60.120.330:FF:000005">
    <property type="entry name" value="1-aminocyclopropane-1-carboxylate oxidase homolog 1"/>
    <property type="match status" value="1"/>
</dbReference>
<accession>A0AAW1XZ78</accession>
<feature type="domain" description="Fe2OG dioxygenase" evidence="7">
    <location>
        <begin position="205"/>
        <end position="305"/>
    </location>
</feature>
<evidence type="ECO:0000259" key="7">
    <source>
        <dbReference type="PROSITE" id="PS51471"/>
    </source>
</evidence>
<protein>
    <recommendedName>
        <fullName evidence="7">Fe2OG dioxygenase domain-containing protein</fullName>
    </recommendedName>
</protein>
<dbReference type="AlphaFoldDB" id="A0AAW1XZ78"/>
<dbReference type="Pfam" id="PF14226">
    <property type="entry name" value="DIOX_N"/>
    <property type="match status" value="1"/>
</dbReference>
<dbReference type="InterPro" id="IPR027443">
    <property type="entry name" value="IPNS-like_sf"/>
</dbReference>